<gene>
    <name evidence="2" type="ORF">RJJ37_24790</name>
</gene>
<dbReference type="Proteomes" id="UP001269402">
    <property type="component" value="Unassembled WGS sequence"/>
</dbReference>
<dbReference type="RefSeq" id="WP_310804641.1">
    <property type="nucleotide sequence ID" value="NZ_JAVLSG010000002.1"/>
</dbReference>
<feature type="region of interest" description="Disordered" evidence="1">
    <location>
        <begin position="83"/>
        <end position="109"/>
    </location>
</feature>
<name>A0AAW8PBS8_9HYPH</name>
<evidence type="ECO:0000313" key="3">
    <source>
        <dbReference type="Proteomes" id="UP001269402"/>
    </source>
</evidence>
<organism evidence="2 3">
    <name type="scientific">Rhizobium redzepovicii</name>
    <dbReference type="NCBI Taxonomy" id="2867518"/>
    <lineage>
        <taxon>Bacteria</taxon>
        <taxon>Pseudomonadati</taxon>
        <taxon>Pseudomonadota</taxon>
        <taxon>Alphaproteobacteria</taxon>
        <taxon>Hyphomicrobiales</taxon>
        <taxon>Rhizobiaceae</taxon>
        <taxon>Rhizobium/Agrobacterium group</taxon>
        <taxon>Rhizobium</taxon>
    </lineage>
</organism>
<proteinExistence type="predicted"/>
<sequence length="109" mass="11897">MERSVEIVIDGIGKINRSNKHSALTSDVGRQPVFKTRGTRDPGTTMEMKQHRAARCTDPWNFMFPSTDTPGRAIVAGRALRGAKRSVDQTSVPATARSACRTPVGDLRS</sequence>
<evidence type="ECO:0000256" key="1">
    <source>
        <dbReference type="SAM" id="MobiDB-lite"/>
    </source>
</evidence>
<dbReference type="EMBL" id="JAVLSH010000012">
    <property type="protein sequence ID" value="MDR9762808.1"/>
    <property type="molecule type" value="Genomic_DNA"/>
</dbReference>
<comment type="caution">
    <text evidence="2">The sequence shown here is derived from an EMBL/GenBank/DDBJ whole genome shotgun (WGS) entry which is preliminary data.</text>
</comment>
<evidence type="ECO:0000313" key="2">
    <source>
        <dbReference type="EMBL" id="MDR9762808.1"/>
    </source>
</evidence>
<keyword evidence="3" id="KW-1185">Reference proteome</keyword>
<accession>A0AAW8PBS8</accession>
<reference evidence="3" key="1">
    <citation type="submission" date="2023-07" db="EMBL/GenBank/DDBJ databases">
        <title>Genomic characterization of faba bean (Vicia faba) microsymbionts in Mexican soils.</title>
        <authorList>
            <person name="Rivera Orduna F.N."/>
            <person name="Guevara-Luna J."/>
            <person name="Yan J."/>
            <person name="Arroyo-Herrera I."/>
            <person name="Li Y."/>
            <person name="Vasquez-Murrieta M.S."/>
            <person name="Wang E.T."/>
        </authorList>
    </citation>
    <scope>NUCLEOTIDE SEQUENCE [LARGE SCALE GENOMIC DNA]</scope>
    <source>
        <strain evidence="3">CH6</strain>
    </source>
</reference>
<protein>
    <submittedName>
        <fullName evidence="2">Uncharacterized protein</fullName>
    </submittedName>
</protein>
<dbReference type="AlphaFoldDB" id="A0AAW8PBS8"/>